<protein>
    <submittedName>
        <fullName evidence="2">Uncharacterized protein</fullName>
    </submittedName>
</protein>
<dbReference type="AlphaFoldDB" id="A0A0D6ZZD2"/>
<dbReference type="EMBL" id="KN882153">
    <property type="protein sequence ID" value="KIY42860.1"/>
    <property type="molecule type" value="Genomic_DNA"/>
</dbReference>
<name>A0A0D6ZZD2_9AGAR</name>
<dbReference type="Proteomes" id="UP000054144">
    <property type="component" value="Unassembled WGS sequence"/>
</dbReference>
<evidence type="ECO:0000256" key="1">
    <source>
        <dbReference type="SAM" id="MobiDB-lite"/>
    </source>
</evidence>
<evidence type="ECO:0000313" key="3">
    <source>
        <dbReference type="Proteomes" id="UP000054144"/>
    </source>
</evidence>
<sequence>MPPAMDSDSDITVASTSSVPPAPLTVLETAPALLSACTVGRMRPTSLNTARNLCAKAWLSKHPNGTTHEYAAYWNYIKDTPLGAEWKAAETAAKTAKTKAAAGGL</sequence>
<gene>
    <name evidence="2" type="ORF">FISHEDRAFT_79091</name>
</gene>
<dbReference type="OrthoDB" id="2688546at2759"/>
<feature type="compositionally biased region" description="Polar residues" evidence="1">
    <location>
        <begin position="10"/>
        <end position="19"/>
    </location>
</feature>
<reference evidence="2 3" key="1">
    <citation type="journal article" date="2015" name="Fungal Genet. Biol.">
        <title>Evolution of novel wood decay mechanisms in Agaricales revealed by the genome sequences of Fistulina hepatica and Cylindrobasidium torrendii.</title>
        <authorList>
            <person name="Floudas D."/>
            <person name="Held B.W."/>
            <person name="Riley R."/>
            <person name="Nagy L.G."/>
            <person name="Koehler G."/>
            <person name="Ransdell A.S."/>
            <person name="Younus H."/>
            <person name="Chow J."/>
            <person name="Chiniquy J."/>
            <person name="Lipzen A."/>
            <person name="Tritt A."/>
            <person name="Sun H."/>
            <person name="Haridas S."/>
            <person name="LaButti K."/>
            <person name="Ohm R.A."/>
            <person name="Kues U."/>
            <person name="Blanchette R.A."/>
            <person name="Grigoriev I.V."/>
            <person name="Minto R.E."/>
            <person name="Hibbett D.S."/>
        </authorList>
    </citation>
    <scope>NUCLEOTIDE SEQUENCE [LARGE SCALE GENOMIC DNA]</scope>
    <source>
        <strain evidence="2 3">ATCC 64428</strain>
    </source>
</reference>
<feature type="region of interest" description="Disordered" evidence="1">
    <location>
        <begin position="1"/>
        <end position="21"/>
    </location>
</feature>
<keyword evidence="3" id="KW-1185">Reference proteome</keyword>
<organism evidence="2 3">
    <name type="scientific">Fistulina hepatica ATCC 64428</name>
    <dbReference type="NCBI Taxonomy" id="1128425"/>
    <lineage>
        <taxon>Eukaryota</taxon>
        <taxon>Fungi</taxon>
        <taxon>Dikarya</taxon>
        <taxon>Basidiomycota</taxon>
        <taxon>Agaricomycotina</taxon>
        <taxon>Agaricomycetes</taxon>
        <taxon>Agaricomycetidae</taxon>
        <taxon>Agaricales</taxon>
        <taxon>Fistulinaceae</taxon>
        <taxon>Fistulina</taxon>
    </lineage>
</organism>
<proteinExistence type="predicted"/>
<evidence type="ECO:0000313" key="2">
    <source>
        <dbReference type="EMBL" id="KIY42860.1"/>
    </source>
</evidence>
<accession>A0A0D6ZZD2</accession>